<sequence>MEYRLNYMLSELQNGLVNDISWLLGESNNHDALINIGDSPNIKSFKAHTNILSARSLYFRAILSNGNLEKNNSVIEITQANIKPEIFEIILKFLYTGRISLENEKDTKKLFEYIIAAEKLWLYQLIQYIENYLIYKMNDWLKSNFVYVLTIIGSKSSSFRLLHEFVNDILKNHSHLLFDSDDFYTMPESILIDLLQNRKFSDEITEEKIWNVVLNWGIKNNNLSHKDFYDWTPWDFNILHTSLQRCIPLIRFIDIPPKTFYDIIGPYKPIITTVIYEKIMQSPKFVEYNKLLLPSSRSVSPSPTTFKSIRDSVVSIPSPILTAFPKPPSRVSSPTDETPSMPLKCHVSRSIVNLSIFKSSEKHSNSTSPKIHHQSSVTTKSKHIKSQTSSDKKFDKLLAKRKNSVTSTSSSSTSSSSSSYTIREKSRPSSSISIYSIETSENNLSSINSKLRRSSISSTIKSGFTNSEPIIELNSLKPFEQQMDPLYKNKRHLNRKTSIISHSRSSTPTSDISIATLTHVNILSN</sequence>
<dbReference type="Pfam" id="PF00651">
    <property type="entry name" value="BTB"/>
    <property type="match status" value="1"/>
</dbReference>
<dbReference type="PANTHER" id="PTHR46306">
    <property type="entry name" value="BTB/POZ DOMAIN-CONTAINING PROTEIN 9"/>
    <property type="match status" value="1"/>
</dbReference>
<gene>
    <name evidence="3" type="ORF">C1645_877770</name>
</gene>
<feature type="domain" description="BTB" evidence="2">
    <location>
        <begin position="30"/>
        <end position="103"/>
    </location>
</feature>
<accession>A0A397SPB4</accession>
<proteinExistence type="predicted"/>
<dbReference type="OrthoDB" id="6359816at2759"/>
<feature type="compositionally biased region" description="Low complexity" evidence="1">
    <location>
        <begin position="404"/>
        <end position="419"/>
    </location>
</feature>
<comment type="caution">
    <text evidence="3">The sequence shown here is derived from an EMBL/GenBank/DDBJ whole genome shotgun (WGS) entry which is preliminary data.</text>
</comment>
<keyword evidence="4" id="KW-1185">Reference proteome</keyword>
<evidence type="ECO:0000259" key="2">
    <source>
        <dbReference type="PROSITE" id="PS50097"/>
    </source>
</evidence>
<dbReference type="STRING" id="658196.A0A397SPB4"/>
<dbReference type="EMBL" id="QKYT01000289">
    <property type="protein sequence ID" value="RIA87858.1"/>
    <property type="molecule type" value="Genomic_DNA"/>
</dbReference>
<evidence type="ECO:0000313" key="3">
    <source>
        <dbReference type="EMBL" id="RIA87858.1"/>
    </source>
</evidence>
<protein>
    <recommendedName>
        <fullName evidence="2">BTB domain-containing protein</fullName>
    </recommendedName>
</protein>
<dbReference type="SUPFAM" id="SSF54695">
    <property type="entry name" value="POZ domain"/>
    <property type="match status" value="1"/>
</dbReference>
<organism evidence="3 4">
    <name type="scientific">Glomus cerebriforme</name>
    <dbReference type="NCBI Taxonomy" id="658196"/>
    <lineage>
        <taxon>Eukaryota</taxon>
        <taxon>Fungi</taxon>
        <taxon>Fungi incertae sedis</taxon>
        <taxon>Mucoromycota</taxon>
        <taxon>Glomeromycotina</taxon>
        <taxon>Glomeromycetes</taxon>
        <taxon>Glomerales</taxon>
        <taxon>Glomeraceae</taxon>
        <taxon>Glomus</taxon>
    </lineage>
</organism>
<feature type="region of interest" description="Disordered" evidence="1">
    <location>
        <begin position="360"/>
        <end position="423"/>
    </location>
</feature>
<reference evidence="3 4" key="1">
    <citation type="submission" date="2018-06" db="EMBL/GenBank/DDBJ databases">
        <title>Comparative genomics reveals the genomic features of Rhizophagus irregularis, R. cerebriforme, R. diaphanum and Gigaspora rosea, and their symbiotic lifestyle signature.</title>
        <authorList>
            <person name="Morin E."/>
            <person name="San Clemente H."/>
            <person name="Chen E.C.H."/>
            <person name="De La Providencia I."/>
            <person name="Hainaut M."/>
            <person name="Kuo A."/>
            <person name="Kohler A."/>
            <person name="Murat C."/>
            <person name="Tang N."/>
            <person name="Roy S."/>
            <person name="Loubradou J."/>
            <person name="Henrissat B."/>
            <person name="Grigoriev I.V."/>
            <person name="Corradi N."/>
            <person name="Roux C."/>
            <person name="Martin F.M."/>
        </authorList>
    </citation>
    <scope>NUCLEOTIDE SEQUENCE [LARGE SCALE GENOMIC DNA]</scope>
    <source>
        <strain evidence="3 4">DAOM 227022</strain>
    </source>
</reference>
<dbReference type="CDD" id="cd18186">
    <property type="entry name" value="BTB_POZ_ZBTB_KLHL-like"/>
    <property type="match status" value="1"/>
</dbReference>
<evidence type="ECO:0000313" key="4">
    <source>
        <dbReference type="Proteomes" id="UP000265703"/>
    </source>
</evidence>
<dbReference type="PROSITE" id="PS50097">
    <property type="entry name" value="BTB"/>
    <property type="match status" value="1"/>
</dbReference>
<dbReference type="SMART" id="SM00225">
    <property type="entry name" value="BTB"/>
    <property type="match status" value="1"/>
</dbReference>
<feature type="compositionally biased region" description="Polar residues" evidence="1">
    <location>
        <begin position="365"/>
        <end position="379"/>
    </location>
</feature>
<dbReference type="Gene3D" id="3.30.710.10">
    <property type="entry name" value="Potassium Channel Kv1.1, Chain A"/>
    <property type="match status" value="1"/>
</dbReference>
<dbReference type="Proteomes" id="UP000265703">
    <property type="component" value="Unassembled WGS sequence"/>
</dbReference>
<dbReference type="InterPro" id="IPR011333">
    <property type="entry name" value="SKP1/BTB/POZ_sf"/>
</dbReference>
<name>A0A397SPB4_9GLOM</name>
<dbReference type="PANTHER" id="PTHR46306:SF1">
    <property type="entry name" value="BTB_POZ DOMAIN-CONTAINING PROTEIN 9"/>
    <property type="match status" value="1"/>
</dbReference>
<dbReference type="AlphaFoldDB" id="A0A397SPB4"/>
<dbReference type="InterPro" id="IPR052407">
    <property type="entry name" value="BTB_POZ_domain_cont_9"/>
</dbReference>
<dbReference type="GO" id="GO:0005737">
    <property type="term" value="C:cytoplasm"/>
    <property type="evidence" value="ECO:0007669"/>
    <property type="project" value="TreeGrafter"/>
</dbReference>
<evidence type="ECO:0000256" key="1">
    <source>
        <dbReference type="SAM" id="MobiDB-lite"/>
    </source>
</evidence>
<dbReference type="InterPro" id="IPR000210">
    <property type="entry name" value="BTB/POZ_dom"/>
</dbReference>